<sequence>MQKLPSSSTIDKTKEKSGYFLQINNQNCHYEIRVNDFLALKYNDPYPAYSVRPPINYKILKSGEQKLSIRVTPLQGNVLSKNADITIRLLRYPDMLDKENDFGGSTIVMEWEMPQIKAALPYFQFDTIFNARVPYEINELDNAIDLSKMDKEQLTKEVVGQFKGMLNLMITDYDQFNILHRPLFDRLMISGYLTLDWINEILEDNKKATTEEFKGNMQPIENYTLRLYGNGRVATLERLNDGGRIIWAKDPDTGNETYSLPLFIYKDKRDKKWRIW</sequence>
<name>A0AAP1WHA8_9FLAO</name>
<accession>A0AAP1WHA8</accession>
<organism evidence="1 2">
    <name type="scientific">Tenacibaculum finnmarkense genomovar finnmarkense</name>
    <dbReference type="NCBI Taxonomy" id="1458503"/>
    <lineage>
        <taxon>Bacteria</taxon>
        <taxon>Pseudomonadati</taxon>
        <taxon>Bacteroidota</taxon>
        <taxon>Flavobacteriia</taxon>
        <taxon>Flavobacteriales</taxon>
        <taxon>Flavobacteriaceae</taxon>
        <taxon>Tenacibaculum</taxon>
        <taxon>Tenacibaculum finnmarkense</taxon>
    </lineage>
</organism>
<dbReference type="EMBL" id="WXXV01000029">
    <property type="protein sequence ID" value="MBE7696218.1"/>
    <property type="molecule type" value="Genomic_DNA"/>
</dbReference>
<gene>
    <name evidence="1" type="ORF">F7645_12400</name>
</gene>
<keyword evidence="2" id="KW-1185">Reference proteome</keyword>
<protein>
    <submittedName>
        <fullName evidence="1">Uncharacterized protein</fullName>
    </submittedName>
</protein>
<dbReference type="AlphaFoldDB" id="A0AAP1WHA8"/>
<dbReference type="Proteomes" id="UP000806077">
    <property type="component" value="Unassembled WGS sequence"/>
</dbReference>
<evidence type="ECO:0000313" key="2">
    <source>
        <dbReference type="Proteomes" id="UP000806077"/>
    </source>
</evidence>
<comment type="caution">
    <text evidence="1">The sequence shown here is derived from an EMBL/GenBank/DDBJ whole genome shotgun (WGS) entry which is preliminary data.</text>
</comment>
<reference evidence="1 2" key="1">
    <citation type="journal article" date="2020" name="Int. J. Syst. Evol. Microbiol.">
        <title>Tenacibaculum piscium sp. nov., isolated from skin ulcers of sea-farmed fish, and description of Tenacibaculum finnmarkense sp. nov. with subdivision into genomovars finnmarkense and ulcerans.</title>
        <authorList>
            <person name="Olsen A.B."/>
            <person name="Spilsberg B."/>
            <person name="Nilsen H.K."/>
            <person name="Lagesen K."/>
            <person name="Gulla S."/>
            <person name="Avendano-Herrera R."/>
            <person name="Irgang R."/>
            <person name="Duchaud E."/>
            <person name="Colquhoun D.J."/>
        </authorList>
    </citation>
    <scope>NUCLEOTIDE SEQUENCE [LARGE SCALE GENOMIC DNA]</scope>
    <source>
        <strain evidence="1 2">TNO037</strain>
    </source>
</reference>
<dbReference type="RefSeq" id="WP_145993725.1">
    <property type="nucleotide sequence ID" value="NZ_JAJHTB010000026.1"/>
</dbReference>
<evidence type="ECO:0000313" key="1">
    <source>
        <dbReference type="EMBL" id="MBE7696218.1"/>
    </source>
</evidence>
<dbReference type="GeneID" id="79923253"/>
<proteinExistence type="predicted"/>